<dbReference type="GO" id="GO:0004819">
    <property type="term" value="F:glutamine-tRNA ligase activity"/>
    <property type="evidence" value="ECO:0007669"/>
    <property type="project" value="UniProtKB-EC"/>
</dbReference>
<feature type="domain" description="tRNA synthetases class I (E and Q) anti-codon binding" evidence="12">
    <location>
        <begin position="902"/>
        <end position="980"/>
    </location>
</feature>
<dbReference type="InterPro" id="IPR050132">
    <property type="entry name" value="Gln/Glu-tRNA_Ligase"/>
</dbReference>
<dbReference type="GO" id="GO:0005524">
    <property type="term" value="F:ATP binding"/>
    <property type="evidence" value="ECO:0007669"/>
    <property type="project" value="UniProtKB-KW"/>
</dbReference>
<evidence type="ECO:0000256" key="2">
    <source>
        <dbReference type="ARBA" id="ARBA00012836"/>
    </source>
</evidence>
<keyword evidence="4" id="KW-0547">Nucleotide-binding</keyword>
<dbReference type="CDD" id="cd00807">
    <property type="entry name" value="GlnRS_core"/>
    <property type="match status" value="1"/>
</dbReference>
<reference evidence="13 14" key="1">
    <citation type="submission" date="2020-02" db="EMBL/GenBank/DDBJ databases">
        <authorList>
            <person name="Ma Q."/>
            <person name="Huang Y."/>
            <person name="Song X."/>
            <person name="Pei D."/>
        </authorList>
    </citation>
    <scope>NUCLEOTIDE SEQUENCE [LARGE SCALE GENOMIC DNA]</scope>
    <source>
        <strain evidence="13">Sxm20200214</strain>
        <tissue evidence="13">Leaf</tissue>
    </source>
</reference>
<evidence type="ECO:0000259" key="10">
    <source>
        <dbReference type="Pfam" id="PF00749"/>
    </source>
</evidence>
<dbReference type="Pfam" id="PF03950">
    <property type="entry name" value="tRNA-synt_1c_C"/>
    <property type="match status" value="1"/>
</dbReference>
<keyword evidence="7" id="KW-0030">Aminoacyl-tRNA synthetase</keyword>
<dbReference type="OrthoDB" id="10250478at2759"/>
<gene>
    <name evidence="13" type="ORF">Bca52824_039160</name>
</gene>
<organism evidence="13 14">
    <name type="scientific">Brassica carinata</name>
    <name type="common">Ethiopian mustard</name>
    <name type="synonym">Abyssinian cabbage</name>
    <dbReference type="NCBI Taxonomy" id="52824"/>
    <lineage>
        <taxon>Eukaryota</taxon>
        <taxon>Viridiplantae</taxon>
        <taxon>Streptophyta</taxon>
        <taxon>Embryophyta</taxon>
        <taxon>Tracheophyta</taxon>
        <taxon>Spermatophyta</taxon>
        <taxon>Magnoliopsida</taxon>
        <taxon>eudicotyledons</taxon>
        <taxon>Gunneridae</taxon>
        <taxon>Pentapetalae</taxon>
        <taxon>rosids</taxon>
        <taxon>malvids</taxon>
        <taxon>Brassicales</taxon>
        <taxon>Brassicaceae</taxon>
        <taxon>Brassiceae</taxon>
        <taxon>Brassica</taxon>
    </lineage>
</organism>
<dbReference type="GO" id="GO:0048608">
    <property type="term" value="P:reproductive structure development"/>
    <property type="evidence" value="ECO:0007669"/>
    <property type="project" value="UniProtKB-ARBA"/>
</dbReference>
<dbReference type="InterPro" id="IPR020056">
    <property type="entry name" value="Rbsml_bL25/Gln-tRNA_synth_N"/>
</dbReference>
<evidence type="ECO:0000256" key="7">
    <source>
        <dbReference type="ARBA" id="ARBA00023146"/>
    </source>
</evidence>
<dbReference type="PANTHER" id="PTHR43097">
    <property type="entry name" value="GLUTAMINE-TRNA LIGASE"/>
    <property type="match status" value="1"/>
</dbReference>
<dbReference type="PANTHER" id="PTHR43097:SF4">
    <property type="entry name" value="GLUTAMINE--TRNA LIGASE"/>
    <property type="match status" value="1"/>
</dbReference>
<dbReference type="PROSITE" id="PS00178">
    <property type="entry name" value="AA_TRNA_LIGASE_I"/>
    <property type="match status" value="1"/>
</dbReference>
<evidence type="ECO:0000259" key="11">
    <source>
        <dbReference type="Pfam" id="PF03950"/>
    </source>
</evidence>
<keyword evidence="3" id="KW-0436">Ligase</keyword>
<proteinExistence type="inferred from homology"/>
<dbReference type="Gene3D" id="3.40.50.620">
    <property type="entry name" value="HUPs"/>
    <property type="match status" value="2"/>
</dbReference>
<feature type="domain" description="Glutamyl/glutaminyl-tRNA synthetase class Ib anti-codon binding" evidence="11">
    <location>
        <begin position="786"/>
        <end position="892"/>
    </location>
</feature>
<dbReference type="Proteomes" id="UP000886595">
    <property type="component" value="Unassembled WGS sequence"/>
</dbReference>
<dbReference type="GO" id="GO:0005829">
    <property type="term" value="C:cytosol"/>
    <property type="evidence" value="ECO:0007669"/>
    <property type="project" value="TreeGrafter"/>
</dbReference>
<keyword evidence="14" id="KW-1185">Reference proteome</keyword>
<feature type="region of interest" description="Disordered" evidence="9">
    <location>
        <begin position="264"/>
        <end position="286"/>
    </location>
</feature>
<dbReference type="GO" id="GO:0009791">
    <property type="term" value="P:post-embryonic development"/>
    <property type="evidence" value="ECO:0007669"/>
    <property type="project" value="UniProtKB-ARBA"/>
</dbReference>
<dbReference type="Gene3D" id="2.40.240.10">
    <property type="entry name" value="Ribosomal Protein L25, Chain P"/>
    <property type="match status" value="2"/>
</dbReference>
<dbReference type="InterPro" id="IPR011035">
    <property type="entry name" value="Ribosomal_bL25/Gln-tRNA_synth"/>
</dbReference>
<keyword evidence="6" id="KW-0648">Protein biosynthesis</keyword>
<evidence type="ECO:0000256" key="5">
    <source>
        <dbReference type="ARBA" id="ARBA00022840"/>
    </source>
</evidence>
<dbReference type="SUPFAM" id="SSF50715">
    <property type="entry name" value="Ribosomal protein L25-like"/>
    <property type="match status" value="1"/>
</dbReference>
<sequence length="1005" mass="112630">MDAREEFSPSPDRSINRVAPPPLRSDSKFGKGKGAVSGSNLPIDRSVGTRLLPSAIVSRQDLPRDSDPRELPQEDVDGDCVVEGTEEIVPAREKGDLAIERRNEGDCAANEIRRDRATIVDGTPDGGVDDRLIGPMGKIRRLTPLCYRHDGAIGQLLDLPSKLARPSVVQGQIAHPNTIGPQDTFWKDVPKVVVLNQQTWASFDRQRISCQQKRIAKVDWSPDVPCVTTTGKRMKLPLMGHIPKAYPSYSELLRTQLRGESFSSMAASEGEDAEPQRSPAKETVIGGGDVAASDSVVEGTDISTADAPSVEGDHSTSEADGSNDPTEMGLVGSIGAKRKEPTDGNFLGPGGKIQKRSRDCFTGLSLLPWGGLSPPSDRFSLVSSEHWTFCHDKDSPFVSDPDACAELVRRIRGGSHLMPETSELAFPDGFIASAQADVEAAVRKNQLILDYELSLRRMASDFAKAEAAIESKDAEIEKSKRVALDKAKEMIAERSRYHREHKLLEVGSIDWRHCHVHTEVFYSDGSVLECNNKREVLDKHLKVTGGKVYTRFPPEPNGYLHIGHAKAMFVDFGLAKKRGGFCYLRYDDTNPEAEKKEYINHIEEIVNWMGWAPFKITYTSDYFQELYDLAVELIRRGHAYVDHQFTPHPHAGDKWCIYPTYDFAHCIVDSLDFALCTLKFETRRASYYWLLHSLDLYMPYVWEYSRLNITNTVMSKRKLNYIVTNEHVDGWDDPRLLTLAGLRRRGVTPTAINGFVRGMGITRSDGTMIHMSRLEHHIREELNKTAPRAMVVLNPLKVVITNLESDKVVELDAKRWPDAQNDDPSAFYKVSFPFSRVVYIDQSDFRMKDSKGYYGLAPGKSVLLRYGFPIKCTNVVFADDNETIREIHAEYDPEKKTKPKGVLHWVAESSPGKEPIKIEVRLFEKLFNSENPAKLNDKWLTDINPNSKVVVSDAYAGSILKDAVVGDRFQFERLGYFAVDKDSEPGKLVFNRTVTLRDSYGKGGK</sequence>
<dbReference type="EC" id="6.1.1.18" evidence="2"/>
<dbReference type="FunFam" id="3.40.50.620:FF:000037">
    <property type="entry name" value="Glutamine--tRNA ligase cytoplasmic"/>
    <property type="match status" value="1"/>
</dbReference>
<dbReference type="InterPro" id="IPR014729">
    <property type="entry name" value="Rossmann-like_a/b/a_fold"/>
</dbReference>
<dbReference type="Pfam" id="PF00749">
    <property type="entry name" value="tRNA-synt_1c"/>
    <property type="match status" value="2"/>
</dbReference>
<feature type="region of interest" description="Disordered" evidence="9">
    <location>
        <begin position="304"/>
        <end position="352"/>
    </location>
</feature>
<keyword evidence="5" id="KW-0067">ATP-binding</keyword>
<feature type="compositionally biased region" description="Basic and acidic residues" evidence="9">
    <location>
        <begin position="61"/>
        <end position="72"/>
    </location>
</feature>
<feature type="domain" description="Glutamyl/glutaminyl-tRNA synthetase class Ib catalytic" evidence="10">
    <location>
        <begin position="547"/>
        <end position="644"/>
    </location>
</feature>
<evidence type="ECO:0000313" key="14">
    <source>
        <dbReference type="Proteomes" id="UP000886595"/>
    </source>
</evidence>
<evidence type="ECO:0000256" key="4">
    <source>
        <dbReference type="ARBA" id="ARBA00022741"/>
    </source>
</evidence>
<evidence type="ECO:0000256" key="3">
    <source>
        <dbReference type="ARBA" id="ARBA00022598"/>
    </source>
</evidence>
<dbReference type="GO" id="GO:0006425">
    <property type="term" value="P:glutaminyl-tRNA aminoacylation"/>
    <property type="evidence" value="ECO:0007669"/>
    <property type="project" value="TreeGrafter"/>
</dbReference>
<comment type="catalytic activity">
    <reaction evidence="8">
        <text>tRNA(Gln) + L-glutamine + ATP = L-glutaminyl-tRNA(Gln) + AMP + diphosphate</text>
        <dbReference type="Rhea" id="RHEA:20121"/>
        <dbReference type="Rhea" id="RHEA-COMP:9662"/>
        <dbReference type="Rhea" id="RHEA-COMP:9681"/>
        <dbReference type="ChEBI" id="CHEBI:30616"/>
        <dbReference type="ChEBI" id="CHEBI:33019"/>
        <dbReference type="ChEBI" id="CHEBI:58359"/>
        <dbReference type="ChEBI" id="CHEBI:78442"/>
        <dbReference type="ChEBI" id="CHEBI:78521"/>
        <dbReference type="ChEBI" id="CHEBI:456215"/>
        <dbReference type="EC" id="6.1.1.18"/>
    </reaction>
</comment>
<dbReference type="FunFam" id="2.40.240.10:FF:000007">
    <property type="entry name" value="Glutamine--tRNA ligase"/>
    <property type="match status" value="1"/>
</dbReference>
<dbReference type="AlphaFoldDB" id="A0A8X7UXV5"/>
<name>A0A8X7UXV5_BRACI</name>
<dbReference type="InterPro" id="IPR001412">
    <property type="entry name" value="aa-tRNA-synth_I_CS"/>
</dbReference>
<comment type="caution">
    <text evidence="13">The sequence shown here is derived from an EMBL/GenBank/DDBJ whole genome shotgun (WGS) entry which is preliminary data.</text>
</comment>
<evidence type="ECO:0000259" key="12">
    <source>
        <dbReference type="Pfam" id="PF20974"/>
    </source>
</evidence>
<feature type="region of interest" description="Disordered" evidence="9">
    <location>
        <begin position="1"/>
        <end position="76"/>
    </location>
</feature>
<dbReference type="FunFam" id="2.40.240.10:FF:000011">
    <property type="entry name" value="Glutamine--tRNA ligase cytoplasmic"/>
    <property type="match status" value="1"/>
</dbReference>
<dbReference type="EMBL" id="JAAMPC010000009">
    <property type="protein sequence ID" value="KAG2292491.1"/>
    <property type="molecule type" value="Genomic_DNA"/>
</dbReference>
<accession>A0A8X7UXV5</accession>
<dbReference type="SUPFAM" id="SSF52374">
    <property type="entry name" value="Nucleotidylyl transferase"/>
    <property type="match status" value="1"/>
</dbReference>
<feature type="domain" description="Glutamyl/glutaminyl-tRNA synthetase class Ib catalytic" evidence="10">
    <location>
        <begin position="645"/>
        <end position="783"/>
    </location>
</feature>
<dbReference type="InterPro" id="IPR020058">
    <property type="entry name" value="Glu/Gln-tRNA-synth_Ib_cat-dom"/>
</dbReference>
<dbReference type="Pfam" id="PF20974">
    <property type="entry name" value="tRNA-synt_1c_C2"/>
    <property type="match status" value="1"/>
</dbReference>
<comment type="similarity">
    <text evidence="1">Belongs to the class-I aminoacyl-tRNA synthetase family.</text>
</comment>
<dbReference type="InterPro" id="IPR020059">
    <property type="entry name" value="Glu/Gln-tRNA-synth_Ib_codon-bd"/>
</dbReference>
<protein>
    <recommendedName>
        <fullName evidence="2">glutamine--tRNA ligase</fullName>
        <ecNumber evidence="2">6.1.1.18</ecNumber>
    </recommendedName>
</protein>
<evidence type="ECO:0000313" key="13">
    <source>
        <dbReference type="EMBL" id="KAG2292491.1"/>
    </source>
</evidence>
<evidence type="ECO:0000256" key="6">
    <source>
        <dbReference type="ARBA" id="ARBA00022917"/>
    </source>
</evidence>
<evidence type="ECO:0000256" key="8">
    <source>
        <dbReference type="ARBA" id="ARBA00048270"/>
    </source>
</evidence>
<dbReference type="InterPro" id="IPR049437">
    <property type="entry name" value="tRNA-synt_1c_C2"/>
</dbReference>
<evidence type="ECO:0000256" key="9">
    <source>
        <dbReference type="SAM" id="MobiDB-lite"/>
    </source>
</evidence>
<evidence type="ECO:0000256" key="1">
    <source>
        <dbReference type="ARBA" id="ARBA00005594"/>
    </source>
</evidence>